<evidence type="ECO:0000313" key="6">
    <source>
        <dbReference type="EMBL" id="TSJ38962.1"/>
    </source>
</evidence>
<dbReference type="PANTHER" id="PTHR36438">
    <property type="entry name" value="IRON-SULFUR CLUSTER REPAIR PROTEIN YTFE"/>
    <property type="match status" value="1"/>
</dbReference>
<dbReference type="Gene3D" id="1.10.3910.10">
    <property type="entry name" value="SP0561-like"/>
    <property type="match status" value="1"/>
</dbReference>
<reference evidence="6 7" key="1">
    <citation type="submission" date="2019-07" db="EMBL/GenBank/DDBJ databases">
        <authorList>
            <person name="Huq M.A."/>
        </authorList>
    </citation>
    <scope>NUCLEOTIDE SEQUENCE [LARGE SCALE GENOMIC DNA]</scope>
    <source>
        <strain evidence="6 7">MAH-3</strain>
    </source>
</reference>
<dbReference type="Proteomes" id="UP000316008">
    <property type="component" value="Unassembled WGS sequence"/>
</dbReference>
<dbReference type="AlphaFoldDB" id="A0A556MGJ5"/>
<accession>A0A556MGJ5</accession>
<comment type="subcellular location">
    <subcellularLocation>
        <location evidence="1">Cytoplasm</location>
    </subcellularLocation>
</comment>
<dbReference type="Gene3D" id="1.20.120.520">
    <property type="entry name" value="nmb1532 protein domain like"/>
    <property type="match status" value="1"/>
</dbReference>
<dbReference type="InterPro" id="IPR019903">
    <property type="entry name" value="RIC_family"/>
</dbReference>
<keyword evidence="3" id="KW-0479">Metal-binding</keyword>
<dbReference type="InterPro" id="IPR012312">
    <property type="entry name" value="Hemerythrin-like"/>
</dbReference>
<dbReference type="Pfam" id="PF01814">
    <property type="entry name" value="Hemerythrin"/>
    <property type="match status" value="1"/>
</dbReference>
<keyword evidence="7" id="KW-1185">Reference proteome</keyword>
<keyword evidence="2" id="KW-0963">Cytoplasm</keyword>
<dbReference type="EMBL" id="VLPL01000014">
    <property type="protein sequence ID" value="TSJ38962.1"/>
    <property type="molecule type" value="Genomic_DNA"/>
</dbReference>
<gene>
    <name evidence="6" type="primary">ric</name>
    <name evidence="6" type="ORF">FO442_18580</name>
</gene>
<dbReference type="RefSeq" id="WP_144334723.1">
    <property type="nucleotide sequence ID" value="NZ_VLPL01000014.1"/>
</dbReference>
<dbReference type="GO" id="GO:0046872">
    <property type="term" value="F:metal ion binding"/>
    <property type="evidence" value="ECO:0007669"/>
    <property type="project" value="UniProtKB-KW"/>
</dbReference>
<comment type="caution">
    <text evidence="6">The sequence shown here is derived from an EMBL/GenBank/DDBJ whole genome shotgun (WGS) entry which is preliminary data.</text>
</comment>
<sequence length="242" mass="28076">MNFQENNIIGELVAQDYRAAAVFKKYGIDFCCQGNRTIEDACVAKNLDSKLVVTDLNSINQVSSEETTDYKSWPIDLLVDYIEKKHHRYVEEKTQEIKPYLDKICRVHGEHHPELFEINEHFTAAAGELATHMKKEELVLFPFVRKMAKAKQENTILDTPHFGTVGNPIQMMMHEHTTEGERFRKIETLSNNYTPPQDACNTYRVTFALLKEFEQDLHLHIHLENNILFPKAIELEKQLTNA</sequence>
<dbReference type="PANTHER" id="PTHR36438:SF1">
    <property type="entry name" value="IRON-SULFUR CLUSTER REPAIR PROTEIN YTFE"/>
    <property type="match status" value="1"/>
</dbReference>
<proteinExistence type="predicted"/>
<dbReference type="OrthoDB" id="9797132at2"/>
<dbReference type="GO" id="GO:0005737">
    <property type="term" value="C:cytoplasm"/>
    <property type="evidence" value="ECO:0007669"/>
    <property type="project" value="UniProtKB-SubCell"/>
</dbReference>
<evidence type="ECO:0000256" key="3">
    <source>
        <dbReference type="ARBA" id="ARBA00022723"/>
    </source>
</evidence>
<organism evidence="6 7">
    <name type="scientific">Fluviicola chungangensis</name>
    <dbReference type="NCBI Taxonomy" id="2597671"/>
    <lineage>
        <taxon>Bacteria</taxon>
        <taxon>Pseudomonadati</taxon>
        <taxon>Bacteroidota</taxon>
        <taxon>Flavobacteriia</taxon>
        <taxon>Flavobacteriales</taxon>
        <taxon>Crocinitomicaceae</taxon>
        <taxon>Fluviicola</taxon>
    </lineage>
</organism>
<name>A0A556MGJ5_9FLAO</name>
<evidence type="ECO:0000256" key="2">
    <source>
        <dbReference type="ARBA" id="ARBA00022490"/>
    </source>
</evidence>
<feature type="domain" description="Hemerythrin-like" evidence="5">
    <location>
        <begin position="84"/>
        <end position="232"/>
    </location>
</feature>
<evidence type="ECO:0000259" key="5">
    <source>
        <dbReference type="Pfam" id="PF01814"/>
    </source>
</evidence>
<dbReference type="Pfam" id="PF04405">
    <property type="entry name" value="ScdA_N"/>
    <property type="match status" value="1"/>
</dbReference>
<dbReference type="NCBIfam" id="TIGR03652">
    <property type="entry name" value="FeS_repair_RIC"/>
    <property type="match status" value="1"/>
</dbReference>
<evidence type="ECO:0000256" key="4">
    <source>
        <dbReference type="ARBA" id="ARBA00023004"/>
    </source>
</evidence>
<evidence type="ECO:0000313" key="7">
    <source>
        <dbReference type="Proteomes" id="UP000316008"/>
    </source>
</evidence>
<keyword evidence="4" id="KW-0408">Iron</keyword>
<dbReference type="InterPro" id="IPR038062">
    <property type="entry name" value="ScdA-like_N_sf"/>
</dbReference>
<evidence type="ECO:0000256" key="1">
    <source>
        <dbReference type="ARBA" id="ARBA00004496"/>
    </source>
</evidence>
<protein>
    <submittedName>
        <fullName evidence="6">Iron-sulfur cluster repair di-iron protein</fullName>
    </submittedName>
</protein>